<evidence type="ECO:0000256" key="8">
    <source>
        <dbReference type="ARBA" id="ARBA00022694"/>
    </source>
</evidence>
<dbReference type="GO" id="GO:0002098">
    <property type="term" value="P:tRNA wobble uridine modification"/>
    <property type="evidence" value="ECO:0007669"/>
    <property type="project" value="InterPro"/>
</dbReference>
<comment type="subcellular location">
    <subcellularLocation>
        <location evidence="2">Cytoplasm</location>
    </subcellularLocation>
    <subcellularLocation>
        <location evidence="1">Nucleus</location>
    </subcellularLocation>
</comment>
<feature type="compositionally biased region" description="Low complexity" evidence="12">
    <location>
        <begin position="902"/>
        <end position="912"/>
    </location>
</feature>
<feature type="region of interest" description="Disordered" evidence="12">
    <location>
        <begin position="297"/>
        <end position="362"/>
    </location>
</feature>
<evidence type="ECO:0000313" key="13">
    <source>
        <dbReference type="EMBL" id="GAQ91522.1"/>
    </source>
</evidence>
<comment type="pathway">
    <text evidence="3">tRNA modification; 5-methoxycarbonylmethyl-2-thiouridine-tRNA biosynthesis.</text>
</comment>
<dbReference type="PANTHER" id="PTHR44111:SF1">
    <property type="entry name" value="ELONGATOR COMPLEX PROTEIN 2"/>
    <property type="match status" value="1"/>
</dbReference>
<feature type="repeat" description="WD" evidence="11">
    <location>
        <begin position="828"/>
        <end position="860"/>
    </location>
</feature>
<feature type="compositionally biased region" description="Basic and acidic residues" evidence="12">
    <location>
        <begin position="881"/>
        <end position="900"/>
    </location>
</feature>
<dbReference type="Proteomes" id="UP000054558">
    <property type="component" value="Unassembled WGS sequence"/>
</dbReference>
<keyword evidence="6" id="KW-0963">Cytoplasm</keyword>
<evidence type="ECO:0000256" key="9">
    <source>
        <dbReference type="ARBA" id="ARBA00022737"/>
    </source>
</evidence>
<dbReference type="SUPFAM" id="SSF50960">
    <property type="entry name" value="TolB, C-terminal domain"/>
    <property type="match status" value="1"/>
</dbReference>
<evidence type="ECO:0000256" key="12">
    <source>
        <dbReference type="SAM" id="MobiDB-lite"/>
    </source>
</evidence>
<name>A0A1Y1IN36_KLENI</name>
<dbReference type="InterPro" id="IPR037289">
    <property type="entry name" value="Elp2"/>
</dbReference>
<keyword evidence="9" id="KW-0677">Repeat</keyword>
<feature type="region of interest" description="Disordered" evidence="12">
    <location>
        <begin position="584"/>
        <end position="617"/>
    </location>
</feature>
<evidence type="ECO:0000256" key="3">
    <source>
        <dbReference type="ARBA" id="ARBA00005043"/>
    </source>
</evidence>
<dbReference type="InterPro" id="IPR015943">
    <property type="entry name" value="WD40/YVTN_repeat-like_dom_sf"/>
</dbReference>
<dbReference type="PANTHER" id="PTHR44111">
    <property type="entry name" value="ELONGATOR COMPLEX PROTEIN 2"/>
    <property type="match status" value="1"/>
</dbReference>
<keyword evidence="14" id="KW-1185">Reference proteome</keyword>
<keyword evidence="7 11" id="KW-0853">WD repeat</keyword>
<feature type="compositionally biased region" description="Basic and acidic residues" evidence="12">
    <location>
        <begin position="586"/>
        <end position="599"/>
    </location>
</feature>
<keyword evidence="10" id="KW-0539">Nucleus</keyword>
<dbReference type="PROSITE" id="PS50294">
    <property type="entry name" value="WD_REPEATS_REGION"/>
    <property type="match status" value="3"/>
</dbReference>
<dbReference type="GO" id="GO:0005634">
    <property type="term" value="C:nucleus"/>
    <property type="evidence" value="ECO:0007669"/>
    <property type="project" value="UniProtKB-SubCell"/>
</dbReference>
<feature type="region of interest" description="Disordered" evidence="12">
    <location>
        <begin position="861"/>
        <end position="915"/>
    </location>
</feature>
<dbReference type="AlphaFoldDB" id="A0A1Y1IN36"/>
<comment type="similarity">
    <text evidence="4">Belongs to the WD repeat ELP2 family.</text>
</comment>
<dbReference type="SUPFAM" id="SSF50978">
    <property type="entry name" value="WD40 repeat-like"/>
    <property type="match status" value="2"/>
</dbReference>
<dbReference type="STRING" id="105231.A0A1Y1IN36"/>
<evidence type="ECO:0000256" key="10">
    <source>
        <dbReference type="ARBA" id="ARBA00023242"/>
    </source>
</evidence>
<organism evidence="13 14">
    <name type="scientific">Klebsormidium nitens</name>
    <name type="common">Green alga</name>
    <name type="synonym">Ulothrix nitens</name>
    <dbReference type="NCBI Taxonomy" id="105231"/>
    <lineage>
        <taxon>Eukaryota</taxon>
        <taxon>Viridiplantae</taxon>
        <taxon>Streptophyta</taxon>
        <taxon>Klebsormidiophyceae</taxon>
        <taxon>Klebsormidiales</taxon>
        <taxon>Klebsormidiaceae</taxon>
        <taxon>Klebsormidium</taxon>
    </lineage>
</organism>
<accession>A0A1Y1IN36</accession>
<evidence type="ECO:0000256" key="11">
    <source>
        <dbReference type="PROSITE-ProRule" id="PRU00221"/>
    </source>
</evidence>
<dbReference type="OrthoDB" id="27911at2759"/>
<feature type="repeat" description="WD" evidence="11">
    <location>
        <begin position="971"/>
        <end position="1002"/>
    </location>
</feature>
<dbReference type="SUPFAM" id="SSF101898">
    <property type="entry name" value="NHL repeat"/>
    <property type="match status" value="1"/>
</dbReference>
<feature type="region of interest" description="Disordered" evidence="12">
    <location>
        <begin position="67"/>
        <end position="90"/>
    </location>
</feature>
<feature type="compositionally biased region" description="Low complexity" evidence="12">
    <location>
        <begin position="862"/>
        <end position="873"/>
    </location>
</feature>
<evidence type="ECO:0000256" key="1">
    <source>
        <dbReference type="ARBA" id="ARBA00004123"/>
    </source>
</evidence>
<dbReference type="EMBL" id="DF237749">
    <property type="protein sequence ID" value="GAQ91522.1"/>
    <property type="molecule type" value="Genomic_DNA"/>
</dbReference>
<sequence>MDVRLEHVGVGCNRVVNAASWGPSGLVAFGAHNAVALYSPEDVRVLTTLPGHSDRVNCTEWLPRHSAGLPTNHANHPVNPPGNHPANPAPSPLPLILASGDASGTIFLWGQQSTSRQDQPRDTSEPNFVSVAHIPTAHSGAVTCLVSHVRTVTPSVHPARIIEALLVSTSSDGTVKIWGISKGGGSGQGLVETTCVQTISVGPKVMMSAAMTALSERGSRLLLALGGLDNAVHLYTSSEHLQFSKVCSLTGHQDWVRSLAFAPRPNPSASNPPPLLLASGSQDRNVRIWRIAPRKSTSTSVLTTSTEQEPIPSTSSTGNGESNLLSPSTEEGNLALGSRVSKQANPAKPEINRSNSDPKDEAPDLAGFMSLLHMYAAGPVFRVGGRVWEASLESLLIGHEDWVHSVRWAPPPVASVLPSGTSGGASPSSNATGSNGLIQNGDASSLERSAEAAERRVRESAARSSLLSASMDRTMMVWRPDARTGLWTSEVTVGELGVSNLGFYTGLWSPRGDAILAHGYTGSFHLWGREVLESGGEEWRPRLAVSGHVGAVSDCEWDRGGRYLLSVSQDQTARIQACWQWGGRDAGSKSEEKGKKTPESDAAGGKETPVSLGGRRAGGRASWHEIARPQVHGHDIHCCAFAGPAADVSTSTADVGVYVSGSEEKVARVFQAPEAFLQTLSQGAGLEDPPSGALGAGAESSAKGSTTEKILGANMSALGLSQKPIYAAGGANNGDKNGGEMGGLGGEAFDTVPEAAPKVLEEPPLEEHLAQNTLWPEVRKLYGHGNELWCMAGDHSGRILATASKAQSAAAAAIWLWDTATWQPVGQLSAHQLTVTQLEFSGDDRFLLAVSRDRHVSLWERTGSGSVGSAAGTGQNGVEPGSKDPPGKSDGNPVRKRDEESVPSTSSVETSSRGAIQELIQELADGVGRNERDDKEEEGLGSWIKEGSYLDRRTVVPSSETGPPYRLVFKVEAHKRIVWAGTWAPDGRTFATGSRDKLVKIWAVSYGADGRATGVREVTRLPAFRESVTALAWGARNVLAVGLENGGLELWQGEPGGLSLTRRFDAGLCHVAAVHRIRWKSGYADRWAGDSRQAEASQSERLQLAACGADHSVRIFSIDLR</sequence>
<dbReference type="PROSITE" id="PS50082">
    <property type="entry name" value="WD_REPEATS_2"/>
    <property type="match status" value="3"/>
</dbReference>
<dbReference type="GO" id="GO:0033588">
    <property type="term" value="C:elongator holoenzyme complex"/>
    <property type="evidence" value="ECO:0007669"/>
    <property type="project" value="InterPro"/>
</dbReference>
<evidence type="ECO:0000256" key="4">
    <source>
        <dbReference type="ARBA" id="ARBA00005881"/>
    </source>
</evidence>
<feature type="compositionally biased region" description="Low complexity" evidence="12">
    <location>
        <begin position="297"/>
        <end position="306"/>
    </location>
</feature>
<evidence type="ECO:0000256" key="2">
    <source>
        <dbReference type="ARBA" id="ARBA00004496"/>
    </source>
</evidence>
<reference evidence="13 14" key="1">
    <citation type="journal article" date="2014" name="Nat. Commun.">
        <title>Klebsormidium flaccidum genome reveals primary factors for plant terrestrial adaptation.</title>
        <authorList>
            <person name="Hori K."/>
            <person name="Maruyama F."/>
            <person name="Fujisawa T."/>
            <person name="Togashi T."/>
            <person name="Yamamoto N."/>
            <person name="Seo M."/>
            <person name="Sato S."/>
            <person name="Yamada T."/>
            <person name="Mori H."/>
            <person name="Tajima N."/>
            <person name="Moriyama T."/>
            <person name="Ikeuchi M."/>
            <person name="Watanabe M."/>
            <person name="Wada H."/>
            <person name="Kobayashi K."/>
            <person name="Saito M."/>
            <person name="Masuda T."/>
            <person name="Sasaki-Sekimoto Y."/>
            <person name="Mashiguchi K."/>
            <person name="Awai K."/>
            <person name="Shimojima M."/>
            <person name="Masuda S."/>
            <person name="Iwai M."/>
            <person name="Nobusawa T."/>
            <person name="Narise T."/>
            <person name="Kondo S."/>
            <person name="Saito H."/>
            <person name="Sato R."/>
            <person name="Murakawa M."/>
            <person name="Ihara Y."/>
            <person name="Oshima-Yamada Y."/>
            <person name="Ohtaka K."/>
            <person name="Satoh M."/>
            <person name="Sonobe K."/>
            <person name="Ishii M."/>
            <person name="Ohtani R."/>
            <person name="Kanamori-Sato M."/>
            <person name="Honoki R."/>
            <person name="Miyazaki D."/>
            <person name="Mochizuki H."/>
            <person name="Umetsu J."/>
            <person name="Higashi K."/>
            <person name="Shibata D."/>
            <person name="Kamiya Y."/>
            <person name="Sato N."/>
            <person name="Nakamura Y."/>
            <person name="Tabata S."/>
            <person name="Ida S."/>
            <person name="Kurokawa K."/>
            <person name="Ohta H."/>
        </authorList>
    </citation>
    <scope>NUCLEOTIDE SEQUENCE [LARGE SCALE GENOMIC DNA]</scope>
    <source>
        <strain evidence="13 14">NIES-2285</strain>
    </source>
</reference>
<dbReference type="GO" id="GO:0005737">
    <property type="term" value="C:cytoplasm"/>
    <property type="evidence" value="ECO:0007669"/>
    <property type="project" value="UniProtKB-SubCell"/>
</dbReference>
<feature type="compositionally biased region" description="Polar residues" evidence="12">
    <location>
        <begin position="307"/>
        <end position="331"/>
    </location>
</feature>
<protein>
    <recommendedName>
        <fullName evidence="5">Elongator complex protein 2</fullName>
    </recommendedName>
</protein>
<feature type="compositionally biased region" description="Low complexity" evidence="12">
    <location>
        <begin position="418"/>
        <end position="436"/>
    </location>
</feature>
<evidence type="ECO:0000256" key="7">
    <source>
        <dbReference type="ARBA" id="ARBA00022574"/>
    </source>
</evidence>
<proteinExistence type="inferred from homology"/>
<keyword evidence="8" id="KW-0819">tRNA processing</keyword>
<dbReference type="InterPro" id="IPR036322">
    <property type="entry name" value="WD40_repeat_dom_sf"/>
</dbReference>
<dbReference type="Pfam" id="PF00400">
    <property type="entry name" value="WD40"/>
    <property type="match status" value="5"/>
</dbReference>
<evidence type="ECO:0000256" key="5">
    <source>
        <dbReference type="ARBA" id="ARBA00020267"/>
    </source>
</evidence>
<evidence type="ECO:0000256" key="6">
    <source>
        <dbReference type="ARBA" id="ARBA00022490"/>
    </source>
</evidence>
<dbReference type="UniPathway" id="UPA00988"/>
<evidence type="ECO:0000313" key="14">
    <source>
        <dbReference type="Proteomes" id="UP000054558"/>
    </source>
</evidence>
<feature type="region of interest" description="Disordered" evidence="12">
    <location>
        <begin position="418"/>
        <end position="454"/>
    </location>
</feature>
<dbReference type="SMART" id="SM00320">
    <property type="entry name" value="WD40"/>
    <property type="match status" value="12"/>
</dbReference>
<dbReference type="OMA" id="ENFRHIS"/>
<feature type="repeat" description="WD" evidence="11">
    <location>
        <begin position="249"/>
        <end position="299"/>
    </location>
</feature>
<feature type="compositionally biased region" description="Pro residues" evidence="12">
    <location>
        <begin position="78"/>
        <end position="90"/>
    </location>
</feature>
<dbReference type="Gene3D" id="2.130.10.10">
    <property type="entry name" value="YVTN repeat-like/Quinoprotein amine dehydrogenase"/>
    <property type="match status" value="5"/>
</dbReference>
<gene>
    <name evidence="13" type="ORF">KFL_008000030</name>
</gene>
<dbReference type="InterPro" id="IPR001680">
    <property type="entry name" value="WD40_rpt"/>
</dbReference>